<dbReference type="InterPro" id="IPR033479">
    <property type="entry name" value="dCache_1"/>
</dbReference>
<dbReference type="PROSITE" id="PS50111">
    <property type="entry name" value="CHEMOTAXIS_TRANSDUC_2"/>
    <property type="match status" value="1"/>
</dbReference>
<dbReference type="InterPro" id="IPR003660">
    <property type="entry name" value="HAMP_dom"/>
</dbReference>
<dbReference type="RefSeq" id="WP_097074802.1">
    <property type="nucleotide sequence ID" value="NZ_OBMQ01000014.1"/>
</dbReference>
<keyword evidence="7 9" id="KW-0807">Transducer</keyword>
<dbReference type="AlphaFoldDB" id="A0A285TKD6"/>
<evidence type="ECO:0000313" key="14">
    <source>
        <dbReference type="Proteomes" id="UP000219636"/>
    </source>
</evidence>
<dbReference type="Pfam" id="PF00015">
    <property type="entry name" value="MCPsignal"/>
    <property type="match status" value="1"/>
</dbReference>
<feature type="domain" description="Methyl-accepting transducer" evidence="11">
    <location>
        <begin position="379"/>
        <end position="650"/>
    </location>
</feature>
<dbReference type="InterPro" id="IPR029151">
    <property type="entry name" value="Sensor-like_sf"/>
</dbReference>
<dbReference type="GO" id="GO:0006935">
    <property type="term" value="P:chemotaxis"/>
    <property type="evidence" value="ECO:0007669"/>
    <property type="project" value="UniProtKB-KW"/>
</dbReference>
<evidence type="ECO:0000256" key="1">
    <source>
        <dbReference type="ARBA" id="ARBA00004651"/>
    </source>
</evidence>
<feature type="domain" description="HAMP" evidence="12">
    <location>
        <begin position="307"/>
        <end position="360"/>
    </location>
</feature>
<keyword evidence="3" id="KW-0145">Chemotaxis</keyword>
<dbReference type="PANTHER" id="PTHR32089:SF112">
    <property type="entry name" value="LYSOZYME-LIKE PROTEIN-RELATED"/>
    <property type="match status" value="1"/>
</dbReference>
<dbReference type="SUPFAM" id="SSF103190">
    <property type="entry name" value="Sensory domain-like"/>
    <property type="match status" value="1"/>
</dbReference>
<dbReference type="SUPFAM" id="SSF58104">
    <property type="entry name" value="Methyl-accepting chemotaxis protein (MCP) signaling domain"/>
    <property type="match status" value="1"/>
</dbReference>
<accession>A0A285TKD6</accession>
<evidence type="ECO:0000256" key="5">
    <source>
        <dbReference type="ARBA" id="ARBA00022989"/>
    </source>
</evidence>
<dbReference type="OrthoDB" id="9762005at2"/>
<keyword evidence="2" id="KW-1003">Cell membrane</keyword>
<dbReference type="Gene3D" id="6.10.340.10">
    <property type="match status" value="1"/>
</dbReference>
<evidence type="ECO:0000256" key="2">
    <source>
        <dbReference type="ARBA" id="ARBA00022475"/>
    </source>
</evidence>
<name>A0A285TKD6_9BACL</name>
<dbReference type="Gene3D" id="1.10.287.950">
    <property type="entry name" value="Methyl-accepting chemotaxis protein"/>
    <property type="match status" value="1"/>
</dbReference>
<evidence type="ECO:0000256" key="8">
    <source>
        <dbReference type="ARBA" id="ARBA00029447"/>
    </source>
</evidence>
<gene>
    <name evidence="13" type="ORF">SAMN05880501_11466</name>
</gene>
<evidence type="ECO:0000256" key="7">
    <source>
        <dbReference type="ARBA" id="ARBA00023224"/>
    </source>
</evidence>
<feature type="transmembrane region" description="Helical" evidence="10">
    <location>
        <begin position="12"/>
        <end position="35"/>
    </location>
</feature>
<sequence length="665" mass="72314">MSETKHQRKTSIRLKFTVILLLIAMLPLLVVSYFVQHNNSNILIEKEQAAMHNLVVSKAQSVDSWFTAQMSEMQISASSDNLKSLDPKRMVPYLQHLEERSEVFETMFVIDPKGIVIAHTKPDSIGSDYSDRSYVPNALNGQSVYSEVLISKATGNRIVVAATPIKDNNDQVIGILAGSANFEVLVNSYLKDSNEDSSNLILVDQQGIIQEAPMEEIIGLPVEEAEIGELETILPKSSIETGISSFQFEKEDFILTYAPISSVGYGLSIYTPEKIVLADSNSIKNTSLIIISITAIIIAFLSLVIVRSITKPMLTIVDGMEKIANGDLTAEKLIVKSNDEIGQLSNNFNVMVENIKQLVSEIKHASESVQASSEELSAISEESVQATEQISASIQTIASNSEAQTNFTEDAKEVVTNISNGITNISENIQNTNQLTDNAVEAATTGTSVIDLTINQMKTVEEKTSMASSTINELGKKSSEIDEIISVITSIADQTNLLALNAAIEAARAGEYGKGFAVVADEVRKLAEQSSLASGQISELIKEIQQEIKSSMAAMNEGYTAVNDGKTLVEKAGNEFEKIEQAVQNVSVHMHEILSESKLIKEASERMVEDIVHISEISLEASSNTQEIASASEQQTSSMEEIAASAETLAKMAEELNIATQNFKL</sequence>
<dbReference type="Gene3D" id="3.30.450.20">
    <property type="entry name" value="PAS domain"/>
    <property type="match status" value="1"/>
</dbReference>
<evidence type="ECO:0000256" key="4">
    <source>
        <dbReference type="ARBA" id="ARBA00022692"/>
    </source>
</evidence>
<dbReference type="GO" id="GO:0007165">
    <property type="term" value="P:signal transduction"/>
    <property type="evidence" value="ECO:0007669"/>
    <property type="project" value="UniProtKB-KW"/>
</dbReference>
<evidence type="ECO:0000256" key="10">
    <source>
        <dbReference type="SAM" id="Phobius"/>
    </source>
</evidence>
<dbReference type="GO" id="GO:0005886">
    <property type="term" value="C:plasma membrane"/>
    <property type="evidence" value="ECO:0007669"/>
    <property type="project" value="UniProtKB-SubCell"/>
</dbReference>
<proteinExistence type="inferred from homology"/>
<keyword evidence="14" id="KW-1185">Reference proteome</keyword>
<dbReference type="Pfam" id="PF02743">
    <property type="entry name" value="dCache_1"/>
    <property type="match status" value="1"/>
</dbReference>
<evidence type="ECO:0000259" key="12">
    <source>
        <dbReference type="PROSITE" id="PS50885"/>
    </source>
</evidence>
<keyword evidence="4 10" id="KW-0812">Transmembrane</keyword>
<protein>
    <submittedName>
        <fullName evidence="13">Methyl-accepting chemotaxis sensory transducer with Cache sensor</fullName>
    </submittedName>
</protein>
<dbReference type="Pfam" id="PF00672">
    <property type="entry name" value="HAMP"/>
    <property type="match status" value="1"/>
</dbReference>
<evidence type="ECO:0000256" key="6">
    <source>
        <dbReference type="ARBA" id="ARBA00023136"/>
    </source>
</evidence>
<reference evidence="14" key="1">
    <citation type="submission" date="2017-08" db="EMBL/GenBank/DDBJ databases">
        <authorList>
            <person name="Varghese N."/>
            <person name="Submissions S."/>
        </authorList>
    </citation>
    <scope>NUCLEOTIDE SEQUENCE [LARGE SCALE GENOMIC DNA]</scope>
    <source>
        <strain evidence="14">JC22</strain>
    </source>
</reference>
<dbReference type="CDD" id="cd11386">
    <property type="entry name" value="MCP_signal"/>
    <property type="match status" value="1"/>
</dbReference>
<evidence type="ECO:0000259" key="11">
    <source>
        <dbReference type="PROSITE" id="PS50111"/>
    </source>
</evidence>
<comment type="subcellular location">
    <subcellularLocation>
        <location evidence="1">Cell membrane</location>
        <topology evidence="1">Multi-pass membrane protein</topology>
    </subcellularLocation>
</comment>
<dbReference type="PANTHER" id="PTHR32089">
    <property type="entry name" value="METHYL-ACCEPTING CHEMOTAXIS PROTEIN MCPB"/>
    <property type="match status" value="1"/>
</dbReference>
<keyword evidence="5 10" id="KW-1133">Transmembrane helix</keyword>
<keyword evidence="6 10" id="KW-0472">Membrane</keyword>
<dbReference type="SMART" id="SM00283">
    <property type="entry name" value="MA"/>
    <property type="match status" value="1"/>
</dbReference>
<feature type="transmembrane region" description="Helical" evidence="10">
    <location>
        <begin position="288"/>
        <end position="306"/>
    </location>
</feature>
<dbReference type="InterPro" id="IPR004089">
    <property type="entry name" value="MCPsignal_dom"/>
</dbReference>
<organism evidence="13 14">
    <name type="scientific">Ureibacillus xyleni</name>
    <dbReference type="NCBI Taxonomy" id="614648"/>
    <lineage>
        <taxon>Bacteria</taxon>
        <taxon>Bacillati</taxon>
        <taxon>Bacillota</taxon>
        <taxon>Bacilli</taxon>
        <taxon>Bacillales</taxon>
        <taxon>Caryophanaceae</taxon>
        <taxon>Ureibacillus</taxon>
    </lineage>
</organism>
<dbReference type="Proteomes" id="UP000219636">
    <property type="component" value="Unassembled WGS sequence"/>
</dbReference>
<dbReference type="PROSITE" id="PS50885">
    <property type="entry name" value="HAMP"/>
    <property type="match status" value="1"/>
</dbReference>
<dbReference type="CDD" id="cd12914">
    <property type="entry name" value="PDC1_DGC_like"/>
    <property type="match status" value="1"/>
</dbReference>
<comment type="similarity">
    <text evidence="8">Belongs to the methyl-accepting chemotaxis (MCP) protein family.</text>
</comment>
<dbReference type="EMBL" id="OBMQ01000014">
    <property type="protein sequence ID" value="SOC22639.1"/>
    <property type="molecule type" value="Genomic_DNA"/>
</dbReference>
<dbReference type="CDD" id="cd06225">
    <property type="entry name" value="HAMP"/>
    <property type="match status" value="1"/>
</dbReference>
<evidence type="ECO:0000256" key="3">
    <source>
        <dbReference type="ARBA" id="ARBA00022500"/>
    </source>
</evidence>
<evidence type="ECO:0000313" key="13">
    <source>
        <dbReference type="EMBL" id="SOC22639.1"/>
    </source>
</evidence>
<dbReference type="SMART" id="SM00304">
    <property type="entry name" value="HAMP"/>
    <property type="match status" value="1"/>
</dbReference>
<evidence type="ECO:0000256" key="9">
    <source>
        <dbReference type="PROSITE-ProRule" id="PRU00284"/>
    </source>
</evidence>